<sequence length="290" mass="33484">MQKLIEALEKIRIKPPPVLVYTEGGQFKDRVTFLTKTFLRYPCAYRLIDSILELYPGVTVIVADDNPKEYYQEIDAVKYPTVKQYKMPLEEGFFAGRALAVSQVKTEYFVWMDDDFWLDTDANIPYMANFLDETGFDLVFGSIGKAQIKWESFNKLVLEPAEDGFCFSRVELPNRIPVKGFEDECHVVQIARNFFMGRTLTAGSVRHDPVFGQRGHREYFLDGVGKLRAAWCSPPQTKHDHACVKGKDDFVDEYKAKRAGGGSDKEKKEFNVQIHAYWWYRSYAQCMSEP</sequence>
<dbReference type="SUPFAM" id="SSF53448">
    <property type="entry name" value="Nucleotide-diphospho-sugar transferases"/>
    <property type="match status" value="1"/>
</dbReference>
<feature type="domain" description="Glycosyltransferase 2-like" evidence="1">
    <location>
        <begin position="36"/>
        <end position="155"/>
    </location>
</feature>
<name>E4XL07_OIKDI</name>
<dbReference type="EMBL" id="FN653067">
    <property type="protein sequence ID" value="CBY10768.1"/>
    <property type="molecule type" value="Genomic_DNA"/>
</dbReference>
<gene>
    <name evidence="2" type="ORF">GSOID_T00014378001</name>
</gene>
<dbReference type="PANTHER" id="PTHR15046:SF3">
    <property type="entry name" value="BETA-1,4 N-ACETYLGALACTOSAMINYLTRANSFERASE 2-LIKE"/>
    <property type="match status" value="1"/>
</dbReference>
<dbReference type="CDD" id="cd00761">
    <property type="entry name" value="Glyco_tranf_GTA_type"/>
    <property type="match status" value="1"/>
</dbReference>
<evidence type="ECO:0000313" key="3">
    <source>
        <dbReference type="Proteomes" id="UP000001307"/>
    </source>
</evidence>
<dbReference type="Proteomes" id="UP000001307">
    <property type="component" value="Unassembled WGS sequence"/>
</dbReference>
<dbReference type="InParanoid" id="E4XL07"/>
<keyword evidence="3" id="KW-1185">Reference proteome</keyword>
<accession>E4XL07</accession>
<dbReference type="InterPro" id="IPR001173">
    <property type="entry name" value="Glyco_trans_2-like"/>
</dbReference>
<organism evidence="2">
    <name type="scientific">Oikopleura dioica</name>
    <name type="common">Tunicate</name>
    <dbReference type="NCBI Taxonomy" id="34765"/>
    <lineage>
        <taxon>Eukaryota</taxon>
        <taxon>Metazoa</taxon>
        <taxon>Chordata</taxon>
        <taxon>Tunicata</taxon>
        <taxon>Appendicularia</taxon>
        <taxon>Copelata</taxon>
        <taxon>Oikopleuridae</taxon>
        <taxon>Oikopleura</taxon>
    </lineage>
</organism>
<reference evidence="2" key="1">
    <citation type="journal article" date="2010" name="Science">
        <title>Plasticity of animal genome architecture unmasked by rapid evolution of a pelagic tunicate.</title>
        <authorList>
            <person name="Denoeud F."/>
            <person name="Henriet S."/>
            <person name="Mungpakdee S."/>
            <person name="Aury J.M."/>
            <person name="Da Silva C."/>
            <person name="Brinkmann H."/>
            <person name="Mikhaleva J."/>
            <person name="Olsen L.C."/>
            <person name="Jubin C."/>
            <person name="Canestro C."/>
            <person name="Bouquet J.M."/>
            <person name="Danks G."/>
            <person name="Poulain J."/>
            <person name="Campsteijn C."/>
            <person name="Adamski M."/>
            <person name="Cross I."/>
            <person name="Yadetie F."/>
            <person name="Muffato M."/>
            <person name="Louis A."/>
            <person name="Butcher S."/>
            <person name="Tsagkogeorga G."/>
            <person name="Konrad A."/>
            <person name="Singh S."/>
            <person name="Jensen M.F."/>
            <person name="Cong E.H."/>
            <person name="Eikeseth-Otteraa H."/>
            <person name="Noel B."/>
            <person name="Anthouard V."/>
            <person name="Porcel B.M."/>
            <person name="Kachouri-Lafond R."/>
            <person name="Nishino A."/>
            <person name="Ugolini M."/>
            <person name="Chourrout P."/>
            <person name="Nishida H."/>
            <person name="Aasland R."/>
            <person name="Huzurbazar S."/>
            <person name="Westhof E."/>
            <person name="Delsuc F."/>
            <person name="Lehrach H."/>
            <person name="Reinhardt R."/>
            <person name="Weissenbach J."/>
            <person name="Roy S.W."/>
            <person name="Artiguenave F."/>
            <person name="Postlethwait J.H."/>
            <person name="Manak J.R."/>
            <person name="Thompson E.M."/>
            <person name="Jaillon O."/>
            <person name="Du Pasquier L."/>
            <person name="Boudinot P."/>
            <person name="Liberles D.A."/>
            <person name="Volff J.N."/>
            <person name="Philippe H."/>
            <person name="Lenhard B."/>
            <person name="Roest Crollius H."/>
            <person name="Wincker P."/>
            <person name="Chourrout D."/>
        </authorList>
    </citation>
    <scope>NUCLEOTIDE SEQUENCE [LARGE SCALE GENOMIC DNA]</scope>
</reference>
<dbReference type="Gene3D" id="3.90.550.10">
    <property type="entry name" value="Spore Coat Polysaccharide Biosynthesis Protein SpsA, Chain A"/>
    <property type="match status" value="1"/>
</dbReference>
<evidence type="ECO:0000259" key="1">
    <source>
        <dbReference type="Pfam" id="PF00535"/>
    </source>
</evidence>
<dbReference type="Pfam" id="PF00535">
    <property type="entry name" value="Glycos_transf_2"/>
    <property type="match status" value="1"/>
</dbReference>
<dbReference type="PANTHER" id="PTHR15046">
    <property type="entry name" value="GLYCO_TRANS_2-LIKE DOMAIN-CONTAINING PROTEIN"/>
    <property type="match status" value="1"/>
</dbReference>
<evidence type="ECO:0000313" key="2">
    <source>
        <dbReference type="EMBL" id="CBY10768.1"/>
    </source>
</evidence>
<proteinExistence type="predicted"/>
<protein>
    <recommendedName>
        <fullName evidence="1">Glycosyltransferase 2-like domain-containing protein</fullName>
    </recommendedName>
</protein>
<dbReference type="OrthoDB" id="2139606at2759"/>
<dbReference type="AlphaFoldDB" id="E4XL07"/>
<dbReference type="InterPro" id="IPR029044">
    <property type="entry name" value="Nucleotide-diphossugar_trans"/>
</dbReference>